<dbReference type="Pfam" id="PF00665">
    <property type="entry name" value="rve"/>
    <property type="match status" value="1"/>
</dbReference>
<organism evidence="2">
    <name type="scientific">Candidatus Heimdallarchaeum endolithica</name>
    <dbReference type="NCBI Taxonomy" id="2876572"/>
    <lineage>
        <taxon>Archaea</taxon>
        <taxon>Promethearchaeati</taxon>
        <taxon>Candidatus Heimdallarchaeota</taxon>
        <taxon>Candidatus Heimdallarchaeia (ex Rinke et al. 2021) (nom. nud.)</taxon>
        <taxon>Candidatus Heimdallarchaeales</taxon>
        <taxon>Candidatus Heimdallarchaeaceae</taxon>
        <taxon>Candidatus Heimdallarchaeum</taxon>
    </lineage>
</organism>
<dbReference type="EMBL" id="CP084167">
    <property type="protein sequence ID" value="UJG42480.1"/>
    <property type="molecule type" value="Genomic_DNA"/>
</dbReference>
<dbReference type="InterPro" id="IPR047656">
    <property type="entry name" value="IS481-like_transpos"/>
</dbReference>
<protein>
    <submittedName>
        <fullName evidence="2">IS481 family transposase</fullName>
    </submittedName>
</protein>
<accession>A0A9Y1BP52</accession>
<evidence type="ECO:0000313" key="2">
    <source>
        <dbReference type="EMBL" id="UJG42480.1"/>
    </source>
</evidence>
<dbReference type="InterPro" id="IPR012337">
    <property type="entry name" value="RNaseH-like_sf"/>
</dbReference>
<dbReference type="GO" id="GO:0015074">
    <property type="term" value="P:DNA integration"/>
    <property type="evidence" value="ECO:0007669"/>
    <property type="project" value="InterPro"/>
</dbReference>
<dbReference type="InterPro" id="IPR001584">
    <property type="entry name" value="Integrase_cat-core"/>
</dbReference>
<feature type="domain" description="Integrase catalytic" evidence="1">
    <location>
        <begin position="134"/>
        <end position="299"/>
    </location>
</feature>
<dbReference type="Pfam" id="PF13565">
    <property type="entry name" value="HTH_32"/>
    <property type="match status" value="1"/>
</dbReference>
<dbReference type="PANTHER" id="PTHR35004">
    <property type="entry name" value="TRANSPOSASE RV3428C-RELATED"/>
    <property type="match status" value="1"/>
</dbReference>
<dbReference type="InterPro" id="IPR036397">
    <property type="entry name" value="RNaseH_sf"/>
</dbReference>
<dbReference type="PANTHER" id="PTHR35004:SF7">
    <property type="entry name" value="INTEGRASE PROTEIN"/>
    <property type="match status" value="1"/>
</dbReference>
<dbReference type="SUPFAM" id="SSF46689">
    <property type="entry name" value="Homeodomain-like"/>
    <property type="match status" value="1"/>
</dbReference>
<proteinExistence type="predicted"/>
<reference evidence="2" key="1">
    <citation type="journal article" date="2022" name="Nat. Microbiol.">
        <title>Unique mobile elements and scalable gene flow at the prokaryote-eukaryote boundary revealed by circularized Asgard archaea genomes.</title>
        <authorList>
            <person name="Wu F."/>
            <person name="Speth D.R."/>
            <person name="Philosof A."/>
            <person name="Cremiere A."/>
            <person name="Narayanan A."/>
            <person name="Barco R.A."/>
            <person name="Connon S.A."/>
            <person name="Amend J.P."/>
            <person name="Antoshechkin I.A."/>
            <person name="Orphan V.J."/>
        </authorList>
    </citation>
    <scope>NUCLEOTIDE SEQUENCE</scope>
    <source>
        <strain evidence="2">PR6</strain>
    </source>
</reference>
<dbReference type="AlphaFoldDB" id="A0A9Y1BP52"/>
<dbReference type="NCBIfam" id="NF033577">
    <property type="entry name" value="transpos_IS481"/>
    <property type="match status" value="1"/>
</dbReference>
<sequence>MNKNERNLEKLRKIVVKKALEGEKIKEVAHKYMVSRKFVYKWLKRFRENPEGVWWKDRSSRPKTIHRKVDEELKERIRELRIKQGMNVEKIAYLLKREGKALSQTTVTKVIKELGLPLWVNRKKRKRPRYKSFERQKPNELWQIDVKGPFWVEEQGQHLHLITLIDDHSRFCLGAEFHPFAPKKEQIISLLEEAIKEYGYPESILTDNGALFSSVRGGTSTFSRWCQTEGIKHIRARVFHPETCGKVERLHGTIIREMERLGLKYCNADLSYYRSYYNFSRPHQSLNFLTPGERFMNHPYVSLVPKSVTQVY</sequence>
<dbReference type="Gene3D" id="3.30.420.10">
    <property type="entry name" value="Ribonuclease H-like superfamily/Ribonuclease H"/>
    <property type="match status" value="1"/>
</dbReference>
<evidence type="ECO:0000259" key="1">
    <source>
        <dbReference type="PROSITE" id="PS50994"/>
    </source>
</evidence>
<dbReference type="InterPro" id="IPR009057">
    <property type="entry name" value="Homeodomain-like_sf"/>
</dbReference>
<evidence type="ECO:0000313" key="3">
    <source>
        <dbReference type="EMBL" id="UJG43211.1"/>
    </source>
</evidence>
<dbReference type="Proteomes" id="UP001200513">
    <property type="component" value="Chromosome"/>
</dbReference>
<gene>
    <name evidence="2" type="ORF">K9W46_08750</name>
    <name evidence="3" type="ORF">K9W46_12665</name>
</gene>
<dbReference type="PROSITE" id="PS50994">
    <property type="entry name" value="INTEGRASE"/>
    <property type="match status" value="1"/>
</dbReference>
<dbReference type="GO" id="GO:0003676">
    <property type="term" value="F:nucleic acid binding"/>
    <property type="evidence" value="ECO:0007669"/>
    <property type="project" value="InterPro"/>
</dbReference>
<dbReference type="EMBL" id="CP084167">
    <property type="protein sequence ID" value="UJG43211.1"/>
    <property type="molecule type" value="Genomic_DNA"/>
</dbReference>
<name>A0A9Y1BP52_9ARCH</name>
<dbReference type="SUPFAM" id="SSF53098">
    <property type="entry name" value="Ribonuclease H-like"/>
    <property type="match status" value="1"/>
</dbReference>